<proteinExistence type="predicted"/>
<evidence type="ECO:0000256" key="1">
    <source>
        <dbReference type="ARBA" id="ARBA00022603"/>
    </source>
</evidence>
<dbReference type="CDD" id="cd02440">
    <property type="entry name" value="AdoMet_MTases"/>
    <property type="match status" value="1"/>
</dbReference>
<dbReference type="OrthoDB" id="9778766at2"/>
<protein>
    <submittedName>
        <fullName evidence="5">Methyltransferase family protein</fullName>
    </submittedName>
</protein>
<reference evidence="5 6" key="1">
    <citation type="submission" date="2018-11" db="EMBL/GenBank/DDBJ databases">
        <title>Genomic Encyclopedia of Type Strains, Phase IV (KMG-IV): sequencing the most valuable type-strain genomes for metagenomic binning, comparative biology and taxonomic classification.</title>
        <authorList>
            <person name="Goeker M."/>
        </authorList>
    </citation>
    <scope>NUCLEOTIDE SEQUENCE [LARGE SCALE GENOMIC DNA]</scope>
    <source>
        <strain evidence="5 6">DSM 100275</strain>
    </source>
</reference>
<dbReference type="InterPro" id="IPR029063">
    <property type="entry name" value="SAM-dependent_MTases_sf"/>
</dbReference>
<dbReference type="GO" id="GO:0008168">
    <property type="term" value="F:methyltransferase activity"/>
    <property type="evidence" value="ECO:0007669"/>
    <property type="project" value="UniProtKB-KW"/>
</dbReference>
<dbReference type="GO" id="GO:0032259">
    <property type="term" value="P:methylation"/>
    <property type="evidence" value="ECO:0007669"/>
    <property type="project" value="UniProtKB-KW"/>
</dbReference>
<keyword evidence="6" id="KW-1185">Reference proteome</keyword>
<dbReference type="Gene3D" id="3.40.50.150">
    <property type="entry name" value="Vaccinia Virus protein VP39"/>
    <property type="match status" value="1"/>
</dbReference>
<accession>A0A3N1Y890</accession>
<dbReference type="RefSeq" id="WP_123400125.1">
    <property type="nucleotide sequence ID" value="NZ_RJVI01000001.1"/>
</dbReference>
<keyword evidence="3" id="KW-0949">S-adenosyl-L-methionine</keyword>
<dbReference type="InterPro" id="IPR041698">
    <property type="entry name" value="Methyltransf_25"/>
</dbReference>
<gene>
    <name evidence="5" type="ORF">EDC57_0620</name>
</gene>
<dbReference type="Proteomes" id="UP000276634">
    <property type="component" value="Unassembled WGS sequence"/>
</dbReference>
<evidence type="ECO:0000256" key="2">
    <source>
        <dbReference type="ARBA" id="ARBA00022679"/>
    </source>
</evidence>
<dbReference type="PROSITE" id="PS01184">
    <property type="entry name" value="UBIE_2"/>
    <property type="match status" value="1"/>
</dbReference>
<dbReference type="EMBL" id="RJVI01000001">
    <property type="protein sequence ID" value="ROR34718.1"/>
    <property type="molecule type" value="Genomic_DNA"/>
</dbReference>
<comment type="caution">
    <text evidence="5">The sequence shown here is derived from an EMBL/GenBank/DDBJ whole genome shotgun (WGS) entry which is preliminary data.</text>
</comment>
<evidence type="ECO:0000256" key="3">
    <source>
        <dbReference type="ARBA" id="ARBA00022691"/>
    </source>
</evidence>
<dbReference type="PANTHER" id="PTHR42912:SF93">
    <property type="entry name" value="N6-ADENOSINE-METHYLTRANSFERASE TMT1A"/>
    <property type="match status" value="1"/>
</dbReference>
<organism evidence="5 6">
    <name type="scientific">Inmirania thermothiophila</name>
    <dbReference type="NCBI Taxonomy" id="1750597"/>
    <lineage>
        <taxon>Bacteria</taxon>
        <taxon>Pseudomonadati</taxon>
        <taxon>Pseudomonadota</taxon>
        <taxon>Gammaproteobacteria</taxon>
        <taxon>Chromatiales</taxon>
        <taxon>Ectothiorhodospiraceae</taxon>
        <taxon>Inmirania</taxon>
    </lineage>
</organism>
<keyword evidence="1 5" id="KW-0489">Methyltransferase</keyword>
<dbReference type="InterPro" id="IPR023576">
    <property type="entry name" value="UbiE/COQ5_MeTrFase_CS"/>
</dbReference>
<feature type="domain" description="Methyltransferase" evidence="4">
    <location>
        <begin position="70"/>
        <end position="169"/>
    </location>
</feature>
<dbReference type="Pfam" id="PF13649">
    <property type="entry name" value="Methyltransf_25"/>
    <property type="match status" value="1"/>
</dbReference>
<dbReference type="SUPFAM" id="SSF53335">
    <property type="entry name" value="S-adenosyl-L-methionine-dependent methyltransferases"/>
    <property type="match status" value="1"/>
</dbReference>
<name>A0A3N1Y890_9GAMM</name>
<dbReference type="AlphaFoldDB" id="A0A3N1Y890"/>
<dbReference type="PANTHER" id="PTHR42912">
    <property type="entry name" value="METHYLTRANSFERASE"/>
    <property type="match status" value="1"/>
</dbReference>
<sequence>MPTPGMILAAARELLPGPPPPRVPEPDLVMDDPAKVAAFHEAGAEGGVMTPVYLFHAAQVCDVVRPGDRVLDLGCGPANQLALVAALNPQTHFLGVDLSAEMLARAEARIAERGLANVALRRGDITELRGLEDGSVDAVISTVVLHHLPDEAALARCFAEIARVLRPGGGIYLVDFGRMRSEASMRAFAWQHARRQPELFTLDYFHSLRAAFRVEDFGAALARHLAGRARLYRTALVPYMVAVKSPPRRPPDEAARARLRALAQAMPPHQRRDLRDLRLFFRLGGLASRHL</sequence>
<evidence type="ECO:0000313" key="6">
    <source>
        <dbReference type="Proteomes" id="UP000276634"/>
    </source>
</evidence>
<evidence type="ECO:0000259" key="4">
    <source>
        <dbReference type="Pfam" id="PF13649"/>
    </source>
</evidence>
<evidence type="ECO:0000313" key="5">
    <source>
        <dbReference type="EMBL" id="ROR34718.1"/>
    </source>
</evidence>
<dbReference type="InterPro" id="IPR050508">
    <property type="entry name" value="Methyltransf_Superfamily"/>
</dbReference>
<keyword evidence="2 5" id="KW-0808">Transferase</keyword>